<proteinExistence type="predicted"/>
<keyword evidence="1" id="KW-0732">Signal</keyword>
<dbReference type="InterPro" id="IPR013517">
    <property type="entry name" value="FG-GAP"/>
</dbReference>
<evidence type="ECO:0000313" key="5">
    <source>
        <dbReference type="Proteomes" id="UP000219452"/>
    </source>
</evidence>
<evidence type="ECO:0000259" key="3">
    <source>
        <dbReference type="Pfam" id="PF07593"/>
    </source>
</evidence>
<dbReference type="Pfam" id="PF13517">
    <property type="entry name" value="FG-GAP_3"/>
    <property type="match status" value="5"/>
</dbReference>
<dbReference type="InterPro" id="IPR028994">
    <property type="entry name" value="Integrin_alpha_N"/>
</dbReference>
<dbReference type="InterPro" id="IPR027039">
    <property type="entry name" value="Crtac1"/>
</dbReference>
<feature type="region of interest" description="Disordered" evidence="2">
    <location>
        <begin position="417"/>
        <end position="448"/>
    </location>
</feature>
<dbReference type="EMBL" id="OCNH01000005">
    <property type="protein sequence ID" value="SOD95994.1"/>
    <property type="molecule type" value="Genomic_DNA"/>
</dbReference>
<dbReference type="InterPro" id="IPR011519">
    <property type="entry name" value="UnbV_ASPIC"/>
</dbReference>
<sequence length="1264" mass="138594">MNPRLALLSIGDFVYISSMHHLLRLAAFSALTLVGCTHSSSRFERLTASRTGIDFANTITESDSLNVLEFEYLYNGGGVGVGDFNGDGQPDVFFAGNQVSSRMYLNKGDFNFEDITDSAGVGTTYWCTGVAVADINQDGRQDIYVSTIHPDRNKAVPNLLFLNQGNDANGIPHFVESAKAAGLADSSYSTQATFLDYDRDGDLDLFLLTNALENFNRNNVIGPRNDGSARSVDKLYENLGVSSEDREVRSHPAEKTLSRSATAPGRLLTPRSSLLTPKQLTPQYKDVSAQAGLVHEGWGLGVMVNDVNQDGWPDIYVANDFQSNDVWLVNNRDGTFSNRIAETLKHQSHNSMGMDMADINNDGLIDFAVVDMLPDDNLRQKTMFSTIPYDRFQMARRLGYQPQYIRNVLQLNSGFGAEGRGQRAEGVGQGVKGNKESPNPTPYAQTPMPPAPNPLPSALPHFSDIGYLAGTAATDWSWSALFSDLDNDGFSDLLITNGYRKDITDLDFTSYNRDDGNFGTDADRRAQLLKRIVDLEPVYKPNFLFHNTGDLHFTNVAADWGLTESSFTNGTAYADFDNDGDLDLVMNNINDPAFIYRNQIVERVKDSSDGHFLTIQLRGKPGNLEGLGAKIAVWANGQLHYTEYTRQRGYLSTMASGIHVGLGSAKRIDSLKIVWPTGNGQLIRTIKTNQVLTLDERKATPQSPSFMQLQLLAKPLLTEVSTKLAGLDYQHQEDDFVDYKAQQTLLAHKHSQIGPGLAVGDVDGNGLDDVYIAGSAYKGGTFFLQQKSQTGGPVSFRRKDRLAKKPEETGVLLFDADNDGDLDLYTVHGSTEFGRDEKVCQDSLYLNDGKGNFRASSTALPNTMSSGSCVIATDFDHDGDLDLFIGGRIVPQRYPEPARSYLLRNDSKPGSVRFTNVTNQLAPGLSRAGLICSALWTDVDNDNWPDLMLAGEFMPIIIFRNQQGRAFSPVNTPELAKAVGFWNSLSAGDFDNDGDMDYIAGNNGLNSRLRASVEQPISVYAADYDKNGTLDPILSFFNGGVEYPVHPRDVLTDQIPSFKKKMTTYAAYGKTTLPSLLSTEKKTLAQVKRATFLASAYIENRAGTFLVHDLPLEAQFSPMFGSSVTDLNHDGNLDILLVGNDYATEVLSGWQDAGLGLGLLGDGRGNFRPLSLAKSGFVVDGDAKALASLLVANGQLWYIATQNNGPLRVFTATAPEAVYHRLNPASLHPATGVTQRKQEFNYGNSYLSQSSWVQLRTISEKNHN</sequence>
<dbReference type="Gene3D" id="2.130.10.130">
    <property type="entry name" value="Integrin alpha, N-terminal"/>
    <property type="match status" value="3"/>
</dbReference>
<feature type="domain" description="ASPIC/UnbV" evidence="3">
    <location>
        <begin position="626"/>
        <end position="693"/>
    </location>
</feature>
<evidence type="ECO:0000256" key="1">
    <source>
        <dbReference type="ARBA" id="ARBA00022729"/>
    </source>
</evidence>
<keyword evidence="5" id="KW-1185">Reference proteome</keyword>
<gene>
    <name evidence="4" type="ORF">SAMN06269250_5087</name>
</gene>
<accession>A0A286GLX9</accession>
<dbReference type="SUPFAM" id="SSF69318">
    <property type="entry name" value="Integrin alpha N-terminal domain"/>
    <property type="match status" value="3"/>
</dbReference>
<feature type="region of interest" description="Disordered" evidence="2">
    <location>
        <begin position="243"/>
        <end position="273"/>
    </location>
</feature>
<evidence type="ECO:0000313" key="4">
    <source>
        <dbReference type="EMBL" id="SOD95994.1"/>
    </source>
</evidence>
<dbReference type="Proteomes" id="UP000219452">
    <property type="component" value="Unassembled WGS sequence"/>
</dbReference>
<dbReference type="PANTHER" id="PTHR16026:SF0">
    <property type="entry name" value="CARTILAGE ACIDIC PROTEIN 1"/>
    <property type="match status" value="1"/>
</dbReference>
<dbReference type="AlphaFoldDB" id="A0A286GLX9"/>
<dbReference type="Pfam" id="PF07593">
    <property type="entry name" value="UnbV_ASPIC"/>
    <property type="match status" value="1"/>
</dbReference>
<protein>
    <submittedName>
        <fullName evidence="4">Repeat domain-containing protein</fullName>
    </submittedName>
</protein>
<feature type="compositionally biased region" description="Basic and acidic residues" evidence="2">
    <location>
        <begin position="243"/>
        <end position="257"/>
    </location>
</feature>
<organism evidence="4 5">
    <name type="scientific">Spirosoma fluviale</name>
    <dbReference type="NCBI Taxonomy" id="1597977"/>
    <lineage>
        <taxon>Bacteria</taxon>
        <taxon>Pseudomonadati</taxon>
        <taxon>Bacteroidota</taxon>
        <taxon>Cytophagia</taxon>
        <taxon>Cytophagales</taxon>
        <taxon>Cytophagaceae</taxon>
        <taxon>Spirosoma</taxon>
    </lineage>
</organism>
<name>A0A286GLX9_9BACT</name>
<evidence type="ECO:0000256" key="2">
    <source>
        <dbReference type="SAM" id="MobiDB-lite"/>
    </source>
</evidence>
<dbReference type="PANTHER" id="PTHR16026">
    <property type="entry name" value="CARTILAGE ACIDIC PROTEIN 1"/>
    <property type="match status" value="1"/>
</dbReference>
<reference evidence="5" key="1">
    <citation type="submission" date="2017-09" db="EMBL/GenBank/DDBJ databases">
        <authorList>
            <person name="Varghese N."/>
            <person name="Submissions S."/>
        </authorList>
    </citation>
    <scope>NUCLEOTIDE SEQUENCE [LARGE SCALE GENOMIC DNA]</scope>
    <source>
        <strain evidence="5">DSM 29961</strain>
    </source>
</reference>